<dbReference type="InterPro" id="IPR051405">
    <property type="entry name" value="phD/YefM_antitoxin"/>
</dbReference>
<evidence type="ECO:0000256" key="1">
    <source>
        <dbReference type="ARBA" id="ARBA00009981"/>
    </source>
</evidence>
<comment type="function">
    <text evidence="2">Antitoxin component of a type II toxin-antitoxin (TA) system.</text>
</comment>
<dbReference type="SUPFAM" id="SSF143120">
    <property type="entry name" value="YefM-like"/>
    <property type="match status" value="1"/>
</dbReference>
<dbReference type="PANTHER" id="PTHR33713:SF6">
    <property type="entry name" value="ANTITOXIN YEFM"/>
    <property type="match status" value="1"/>
</dbReference>
<evidence type="ECO:0000313" key="4">
    <source>
        <dbReference type="EMBL" id="SPX59269.1"/>
    </source>
</evidence>
<evidence type="ECO:0000313" key="6">
    <source>
        <dbReference type="Proteomes" id="UP000251942"/>
    </source>
</evidence>
<reference evidence="4 6" key="2">
    <citation type="submission" date="2018-06" db="EMBL/GenBank/DDBJ databases">
        <authorList>
            <consortium name="Pathogen Informatics"/>
            <person name="Doyle S."/>
        </authorList>
    </citation>
    <scope>NUCLEOTIDE SEQUENCE [LARGE SCALE GENOMIC DNA]</scope>
    <source>
        <strain evidence="4 6">NCTC12022</strain>
    </source>
</reference>
<dbReference type="InterPro" id="IPR036165">
    <property type="entry name" value="YefM-like_sf"/>
</dbReference>
<dbReference type="Gene3D" id="3.40.1620.10">
    <property type="entry name" value="YefM-like domain"/>
    <property type="match status" value="1"/>
</dbReference>
<dbReference type="STRING" id="453.Lfee_0356"/>
<dbReference type="EMBL" id="LNYB01000013">
    <property type="protein sequence ID" value="KTD03761.1"/>
    <property type="molecule type" value="Genomic_DNA"/>
</dbReference>
<protein>
    <recommendedName>
        <fullName evidence="2">Antitoxin</fullName>
    </recommendedName>
</protein>
<dbReference type="Pfam" id="PF02604">
    <property type="entry name" value="PhdYeFM_antitox"/>
    <property type="match status" value="1"/>
</dbReference>
<evidence type="ECO:0000313" key="3">
    <source>
        <dbReference type="EMBL" id="KTD03761.1"/>
    </source>
</evidence>
<proteinExistence type="inferred from homology"/>
<gene>
    <name evidence="3" type="ORF">Lfee_0356</name>
    <name evidence="4" type="ORF">NCTC12022_00090</name>
</gene>
<dbReference type="PATRIC" id="fig|453.4.peg.386"/>
<organism evidence="3 5">
    <name type="scientific">Legionella feeleii</name>
    <dbReference type="NCBI Taxonomy" id="453"/>
    <lineage>
        <taxon>Bacteria</taxon>
        <taxon>Pseudomonadati</taxon>
        <taxon>Pseudomonadota</taxon>
        <taxon>Gammaproteobacteria</taxon>
        <taxon>Legionellales</taxon>
        <taxon>Legionellaceae</taxon>
        <taxon>Legionella</taxon>
    </lineage>
</organism>
<dbReference type="RefSeq" id="WP_058443580.1">
    <property type="nucleotide sequence ID" value="NZ_CAAAHT010000076.1"/>
</dbReference>
<dbReference type="OrthoDB" id="165038at2"/>
<comment type="similarity">
    <text evidence="1 2">Belongs to the phD/YefM antitoxin family.</text>
</comment>
<evidence type="ECO:0000313" key="5">
    <source>
        <dbReference type="Proteomes" id="UP000054698"/>
    </source>
</evidence>
<dbReference type="NCBIfam" id="TIGR01552">
    <property type="entry name" value="phd_fam"/>
    <property type="match status" value="1"/>
</dbReference>
<dbReference type="InterPro" id="IPR006442">
    <property type="entry name" value="Antitoxin_Phd/YefM"/>
</dbReference>
<dbReference type="Proteomes" id="UP000054698">
    <property type="component" value="Unassembled WGS sequence"/>
</dbReference>
<dbReference type="PANTHER" id="PTHR33713">
    <property type="entry name" value="ANTITOXIN YAFN-RELATED"/>
    <property type="match status" value="1"/>
</dbReference>
<sequence length="86" mass="9708">MESLSANEAKTHFGDLLLKVQREPVQINRNGKAVAVVLSVDDYQNLESLKIQYLKTRVEQAKEDIANGRLIEGNAFFDELLNGKFD</sequence>
<reference evidence="3 5" key="1">
    <citation type="submission" date="2015-11" db="EMBL/GenBank/DDBJ databases">
        <title>Genomic analysis of 38 Legionella species identifies large and diverse effector repertoires.</title>
        <authorList>
            <person name="Burstein D."/>
            <person name="Amaro F."/>
            <person name="Zusman T."/>
            <person name="Lifshitz Z."/>
            <person name="Cohen O."/>
            <person name="Gilbert J.A."/>
            <person name="Pupko T."/>
            <person name="Shuman H.A."/>
            <person name="Segal G."/>
        </authorList>
    </citation>
    <scope>NUCLEOTIDE SEQUENCE [LARGE SCALE GENOMIC DNA]</scope>
    <source>
        <strain evidence="3 5">WO-44C</strain>
    </source>
</reference>
<accession>A0A0W0U7N1</accession>
<name>A0A0W0U7N1_9GAMM</name>
<dbReference type="Proteomes" id="UP000251942">
    <property type="component" value="Unassembled WGS sequence"/>
</dbReference>
<dbReference type="AlphaFoldDB" id="A0A0W0U7N1"/>
<evidence type="ECO:0000256" key="2">
    <source>
        <dbReference type="RuleBase" id="RU362080"/>
    </source>
</evidence>
<keyword evidence="5" id="KW-1185">Reference proteome</keyword>
<dbReference type="EMBL" id="UASS01000001">
    <property type="protein sequence ID" value="SPX59269.1"/>
    <property type="molecule type" value="Genomic_DNA"/>
</dbReference>